<dbReference type="Proteomes" id="UP000250321">
    <property type="component" value="Unassembled WGS sequence"/>
</dbReference>
<reference evidence="1 2" key="1">
    <citation type="submission" date="2018-02" db="EMBL/GenBank/DDBJ databases">
        <title>Draft genome of wild Prunus yedoensis var. nudiflora.</title>
        <authorList>
            <person name="Baek S."/>
            <person name="Kim J.-H."/>
            <person name="Choi K."/>
            <person name="Kim G.-B."/>
            <person name="Cho A."/>
            <person name="Jang H."/>
            <person name="Shin C.-H."/>
            <person name="Yu H.-J."/>
            <person name="Mun J.-H."/>
        </authorList>
    </citation>
    <scope>NUCLEOTIDE SEQUENCE [LARGE SCALE GENOMIC DNA]</scope>
    <source>
        <strain evidence="2">cv. Jeju island</strain>
        <tissue evidence="1">Leaf</tissue>
    </source>
</reference>
<accession>A0A314UWN6</accession>
<protein>
    <submittedName>
        <fullName evidence="1">U-box domain-containing protein 18</fullName>
    </submittedName>
</protein>
<dbReference type="EMBL" id="PJQY01003005">
    <property type="protein sequence ID" value="PQM40954.1"/>
    <property type="molecule type" value="Genomic_DNA"/>
</dbReference>
<organism evidence="1 2">
    <name type="scientific">Prunus yedoensis var. nudiflora</name>
    <dbReference type="NCBI Taxonomy" id="2094558"/>
    <lineage>
        <taxon>Eukaryota</taxon>
        <taxon>Viridiplantae</taxon>
        <taxon>Streptophyta</taxon>
        <taxon>Embryophyta</taxon>
        <taxon>Tracheophyta</taxon>
        <taxon>Spermatophyta</taxon>
        <taxon>Magnoliopsida</taxon>
        <taxon>eudicotyledons</taxon>
        <taxon>Gunneridae</taxon>
        <taxon>Pentapetalae</taxon>
        <taxon>rosids</taxon>
        <taxon>fabids</taxon>
        <taxon>Rosales</taxon>
        <taxon>Rosaceae</taxon>
        <taxon>Amygdaloideae</taxon>
        <taxon>Amygdaleae</taxon>
        <taxon>Prunus</taxon>
    </lineage>
</organism>
<gene>
    <name evidence="1" type="ORF">Pyn_14285</name>
</gene>
<evidence type="ECO:0000313" key="2">
    <source>
        <dbReference type="Proteomes" id="UP000250321"/>
    </source>
</evidence>
<name>A0A314UWN6_PRUYE</name>
<dbReference type="STRING" id="2094558.A0A314UWN6"/>
<evidence type="ECO:0000313" key="1">
    <source>
        <dbReference type="EMBL" id="PQM40954.1"/>
    </source>
</evidence>
<proteinExistence type="predicted"/>
<comment type="caution">
    <text evidence="1">The sequence shown here is derived from an EMBL/GenBank/DDBJ whole genome shotgun (WGS) entry which is preliminary data.</text>
</comment>
<dbReference type="AlphaFoldDB" id="A0A314UWN6"/>
<keyword evidence="2" id="KW-1185">Reference proteome</keyword>
<sequence>MIQISGSGRRILTYPAVHPCEAISPQTLLNSLITLTHIICSYKSKFIASNSRNARETVRQIGVVRVFLEGIRDGQSGFPASVFCACQSSIWPSRKSSSCWKT</sequence>